<dbReference type="OrthoDB" id="5378930at2759"/>
<dbReference type="GO" id="GO:0005634">
    <property type="term" value="C:nucleus"/>
    <property type="evidence" value="ECO:0007669"/>
    <property type="project" value="EnsemblFungi"/>
</dbReference>
<sequence>MDESTTQQSEWKNELEQDQSTEKNDPISLFTERLENFRYYMKSHSRPRQQTLRSFVNKESEMVEEFSKIGRNPIKERKSKISGNTITSRVQKSFKELHPSPKKNTRKENIGKGIRSPLGFFGHVIPKKKPIIPLKPSSGIDLERAIRTKVSNTLIEPRIAILCAKNQKIVFSRASGNQNPEREFSESKLPQKVAPYLWIYPSRILHNQVVDEHGYLMYYGHPTMDVEYQLHENKHTLKRIKESYDLEKSGTYFGMSEFPTSDASEESCDSFEVLEAPADEVINEDDEFNGLTTPKYSSILNSSNITRFFQSPKGKRMYAQFSKKDTVNASVSFLQLHNDLLSHGVPVDFCTLNHWLDERNISYV</sequence>
<reference evidence="2 3" key="1">
    <citation type="journal article" date="2011" name="Science">
        <title>Comparative functional genomics of the fission yeasts.</title>
        <authorList>
            <person name="Rhind N."/>
            <person name="Chen Z."/>
            <person name="Yassour M."/>
            <person name="Thompson D.A."/>
            <person name="Haas B.J."/>
            <person name="Habib N."/>
            <person name="Wapinski I."/>
            <person name="Roy S."/>
            <person name="Lin M.F."/>
            <person name="Heiman D.I."/>
            <person name="Young S.K."/>
            <person name="Furuya K."/>
            <person name="Guo Y."/>
            <person name="Pidoux A."/>
            <person name="Chen H.M."/>
            <person name="Robbertse B."/>
            <person name="Goldberg J.M."/>
            <person name="Aoki K."/>
            <person name="Bayne E.H."/>
            <person name="Berlin A.M."/>
            <person name="Desjardins C.A."/>
            <person name="Dobbs E."/>
            <person name="Dukaj L."/>
            <person name="Fan L."/>
            <person name="FitzGerald M.G."/>
            <person name="French C."/>
            <person name="Gujja S."/>
            <person name="Hansen K."/>
            <person name="Keifenheim D."/>
            <person name="Levin J.Z."/>
            <person name="Mosher R.A."/>
            <person name="Mueller C.A."/>
            <person name="Pfiffner J."/>
            <person name="Priest M."/>
            <person name="Russ C."/>
            <person name="Smialowska A."/>
            <person name="Swoboda P."/>
            <person name="Sykes S.M."/>
            <person name="Vaughn M."/>
            <person name="Vengrova S."/>
            <person name="Yoder R."/>
            <person name="Zeng Q."/>
            <person name="Allshire R."/>
            <person name="Baulcombe D."/>
            <person name="Birren B.W."/>
            <person name="Brown W."/>
            <person name="Ekwall K."/>
            <person name="Kellis M."/>
            <person name="Leatherwood J."/>
            <person name="Levin H."/>
            <person name="Margalit H."/>
            <person name="Martienssen R."/>
            <person name="Nieduszynski C.A."/>
            <person name="Spatafora J.W."/>
            <person name="Friedman N."/>
            <person name="Dalgaard J.Z."/>
            <person name="Baumann P."/>
            <person name="Niki H."/>
            <person name="Regev A."/>
            <person name="Nusbaum C."/>
        </authorList>
    </citation>
    <scope>NUCLEOTIDE SEQUENCE [LARGE SCALE GENOMIC DNA]</scope>
    <source>
        <strain evidence="3">OY26 / ATCC MYA-4695 / CBS 11777 / NBRC 106824 / NRRL Y48691</strain>
    </source>
</reference>
<dbReference type="RefSeq" id="XP_013024460.1">
    <property type="nucleotide sequence ID" value="XM_013169006.1"/>
</dbReference>
<dbReference type="Proteomes" id="UP000015464">
    <property type="component" value="Unassembled WGS sequence"/>
</dbReference>
<dbReference type="OMA" id="PQKVAPY"/>
<feature type="compositionally biased region" description="Basic and acidic residues" evidence="1">
    <location>
        <begin position="11"/>
        <end position="25"/>
    </location>
</feature>
<keyword evidence="3" id="KW-1185">Reference proteome</keyword>
<evidence type="ECO:0000256" key="1">
    <source>
        <dbReference type="SAM" id="MobiDB-lite"/>
    </source>
</evidence>
<dbReference type="STRING" id="653667.S9VRS1"/>
<dbReference type="GO" id="GO:0000729">
    <property type="term" value="P:DNA double-strand break processing"/>
    <property type="evidence" value="ECO:0007669"/>
    <property type="project" value="EnsemblFungi"/>
</dbReference>
<gene>
    <name evidence="2" type="ORF">SPOG_00830</name>
</gene>
<protein>
    <submittedName>
        <fullName evidence="2">Uncharacterized protein</fullName>
    </submittedName>
</protein>
<dbReference type="GO" id="GO:0007534">
    <property type="term" value="P:gene conversion at mating-type locus"/>
    <property type="evidence" value="ECO:0007669"/>
    <property type="project" value="EnsemblFungi"/>
</dbReference>
<proteinExistence type="predicted"/>
<dbReference type="AlphaFoldDB" id="S9VRS1"/>
<accession>S9VRS1</accession>
<dbReference type="GO" id="GO:0045002">
    <property type="term" value="P:double-strand break repair via single-strand annealing"/>
    <property type="evidence" value="ECO:0007669"/>
    <property type="project" value="EnsemblFungi"/>
</dbReference>
<name>S9VRS1_SCHCR</name>
<dbReference type="EMBL" id="KE546992">
    <property type="protein sequence ID" value="EPY50628.1"/>
    <property type="molecule type" value="Genomic_DNA"/>
</dbReference>
<feature type="region of interest" description="Disordered" evidence="1">
    <location>
        <begin position="1"/>
        <end position="28"/>
    </location>
</feature>
<evidence type="ECO:0000313" key="2">
    <source>
        <dbReference type="EMBL" id="EPY50628.1"/>
    </source>
</evidence>
<feature type="compositionally biased region" description="Polar residues" evidence="1">
    <location>
        <begin position="1"/>
        <end position="10"/>
    </location>
</feature>
<evidence type="ECO:0000313" key="3">
    <source>
        <dbReference type="Proteomes" id="UP000015464"/>
    </source>
</evidence>
<dbReference type="GO" id="GO:0140656">
    <property type="term" value="F:endodeoxyribonuclease activator activity"/>
    <property type="evidence" value="ECO:0007669"/>
    <property type="project" value="EnsemblFungi"/>
</dbReference>
<organism evidence="2 3">
    <name type="scientific">Schizosaccharomyces cryophilus (strain OY26 / ATCC MYA-4695 / CBS 11777 / NBRC 106824 / NRRL Y48691)</name>
    <name type="common">Fission yeast</name>
    <dbReference type="NCBI Taxonomy" id="653667"/>
    <lineage>
        <taxon>Eukaryota</taxon>
        <taxon>Fungi</taxon>
        <taxon>Dikarya</taxon>
        <taxon>Ascomycota</taxon>
        <taxon>Taphrinomycotina</taxon>
        <taxon>Schizosaccharomycetes</taxon>
        <taxon>Schizosaccharomycetales</taxon>
        <taxon>Schizosaccharomycetaceae</taxon>
        <taxon>Schizosaccharomyces</taxon>
    </lineage>
</organism>
<dbReference type="GeneID" id="25035161"/>
<dbReference type="HOGENOM" id="CLU_790255_0_0_1"/>